<dbReference type="Proteomes" id="UP000319516">
    <property type="component" value="Unassembled WGS sequence"/>
</dbReference>
<dbReference type="RefSeq" id="WP_194288365.1">
    <property type="nucleotide sequence ID" value="NZ_BAAAIK010000001.1"/>
</dbReference>
<evidence type="ECO:0000259" key="2">
    <source>
        <dbReference type="Pfam" id="PF00296"/>
    </source>
</evidence>
<dbReference type="Gene3D" id="3.20.20.30">
    <property type="entry name" value="Luciferase-like domain"/>
    <property type="match status" value="1"/>
</dbReference>
<keyword evidence="4" id="KW-1185">Reference proteome</keyword>
<organism evidence="3 4">
    <name type="scientific">Ornithinicoccus hortensis</name>
    <dbReference type="NCBI Taxonomy" id="82346"/>
    <lineage>
        <taxon>Bacteria</taxon>
        <taxon>Bacillati</taxon>
        <taxon>Actinomycetota</taxon>
        <taxon>Actinomycetes</taxon>
        <taxon>Micrococcales</taxon>
        <taxon>Intrasporangiaceae</taxon>
        <taxon>Ornithinicoccus</taxon>
    </lineage>
</organism>
<keyword evidence="3" id="KW-0503">Monooxygenase</keyword>
<accession>A0A542YUF9</accession>
<dbReference type="GO" id="GO:0004497">
    <property type="term" value="F:monooxygenase activity"/>
    <property type="evidence" value="ECO:0007669"/>
    <property type="project" value="UniProtKB-KW"/>
</dbReference>
<dbReference type="InterPro" id="IPR011251">
    <property type="entry name" value="Luciferase-like_dom"/>
</dbReference>
<proteinExistence type="predicted"/>
<evidence type="ECO:0000313" key="3">
    <source>
        <dbReference type="EMBL" id="TQL51717.1"/>
    </source>
</evidence>
<keyword evidence="1" id="KW-0560">Oxidoreductase</keyword>
<name>A0A542YUF9_9MICO</name>
<reference evidence="3 4" key="1">
    <citation type="submission" date="2019-06" db="EMBL/GenBank/DDBJ databases">
        <title>Sequencing the genomes of 1000 actinobacteria strains.</title>
        <authorList>
            <person name="Klenk H.-P."/>
        </authorList>
    </citation>
    <scope>NUCLEOTIDE SEQUENCE [LARGE SCALE GENOMIC DNA]</scope>
    <source>
        <strain evidence="3 4">DSM 12335</strain>
    </source>
</reference>
<dbReference type="InterPro" id="IPR036661">
    <property type="entry name" value="Luciferase-like_sf"/>
</dbReference>
<dbReference type="GO" id="GO:0016705">
    <property type="term" value="F:oxidoreductase activity, acting on paired donors, with incorporation or reduction of molecular oxygen"/>
    <property type="evidence" value="ECO:0007669"/>
    <property type="project" value="InterPro"/>
</dbReference>
<evidence type="ECO:0000256" key="1">
    <source>
        <dbReference type="ARBA" id="ARBA00023002"/>
    </source>
</evidence>
<gene>
    <name evidence="3" type="ORF">FB467_2871</name>
</gene>
<dbReference type="AlphaFoldDB" id="A0A542YUF9"/>
<dbReference type="SUPFAM" id="SSF51679">
    <property type="entry name" value="Bacterial luciferase-like"/>
    <property type="match status" value="1"/>
</dbReference>
<dbReference type="CDD" id="cd01097">
    <property type="entry name" value="Tetrahydromethanopterin_reductase"/>
    <property type="match status" value="1"/>
</dbReference>
<dbReference type="PANTHER" id="PTHR43244">
    <property type="match status" value="1"/>
</dbReference>
<protein>
    <submittedName>
        <fullName evidence="3">Alkanesulfonate monooxygenase SsuD/methylene tetrahydromethanopterin reductase-like flavin-dependent oxidoreductase (Luciferase family)</fullName>
    </submittedName>
</protein>
<sequence length="276" mass="28697">MHPEPVIALIQPADQPPDRMLAAARAAEEAGLEEVWLWEDCFAASGIAPAAAILSATERLRVGIGLLPVPLRLPSLTAMEIGTLGAMFPGRFLPGMGHGVQDWMGQVGARVASPVTLLREQVRAVRALLHGAEVTTDGRYVELDRVRLRFPPDVVPPVLVGGRGPRTLAVAGELADGVILDDVAPRGVVDPARAAQAIEAVTAAWADAGREGRPEVVAFLPTAENVTSGQAAEQIGLLAAAGVHRVAAFAGGVDEPPASGDRVTAFIHTLAEAARS</sequence>
<dbReference type="EMBL" id="VFOP01000001">
    <property type="protein sequence ID" value="TQL51717.1"/>
    <property type="molecule type" value="Genomic_DNA"/>
</dbReference>
<dbReference type="Pfam" id="PF00296">
    <property type="entry name" value="Bac_luciferase"/>
    <property type="match status" value="1"/>
</dbReference>
<feature type="domain" description="Luciferase-like" evidence="2">
    <location>
        <begin position="14"/>
        <end position="240"/>
    </location>
</feature>
<dbReference type="InterPro" id="IPR050564">
    <property type="entry name" value="F420-G6PD/mer"/>
</dbReference>
<comment type="caution">
    <text evidence="3">The sequence shown here is derived from an EMBL/GenBank/DDBJ whole genome shotgun (WGS) entry which is preliminary data.</text>
</comment>
<evidence type="ECO:0000313" key="4">
    <source>
        <dbReference type="Proteomes" id="UP000319516"/>
    </source>
</evidence>
<dbReference type="PANTHER" id="PTHR43244:SF1">
    <property type="entry name" value="5,10-METHYLENETETRAHYDROMETHANOPTERIN REDUCTASE"/>
    <property type="match status" value="1"/>
</dbReference>